<dbReference type="Proteomes" id="UP000724149">
    <property type="component" value="Unassembled WGS sequence"/>
</dbReference>
<keyword evidence="2 5" id="KW-0812">Transmembrane</keyword>
<comment type="caution">
    <text evidence="6">The sequence shown here is derived from an EMBL/GenBank/DDBJ whole genome shotgun (WGS) entry which is preliminary data.</text>
</comment>
<evidence type="ECO:0000313" key="7">
    <source>
        <dbReference type="Proteomes" id="UP000724149"/>
    </source>
</evidence>
<dbReference type="RefSeq" id="WP_204720702.1">
    <property type="nucleotide sequence ID" value="NZ_JACSNR010000005.1"/>
</dbReference>
<name>A0ABS2GLH8_9FIRM</name>
<sequence>MNIASILMDLAVVLIVIWQVRRGYHNGLMRMLIECLSWLAAAVLAVMISYAISGTIYDMFFAGRITEAVTNAILEAGSPEAFAGSLEQTLASMPEAIRSAAEFLMGGVDLSAVTSAQAAELAQTVTDSIVRPLITSAIQLVSFLILFALGLMVLHIVAIAFGAFNSIPLVGGINRALGGVFGLVKAAAILFILTLVLQFYFTFGTPSGVLTPAAVQESFLTEIFYDNNPLSHFLNVG</sequence>
<feature type="transmembrane region" description="Helical" evidence="5">
    <location>
        <begin position="36"/>
        <end position="57"/>
    </location>
</feature>
<evidence type="ECO:0000256" key="2">
    <source>
        <dbReference type="ARBA" id="ARBA00022692"/>
    </source>
</evidence>
<keyword evidence="3 5" id="KW-1133">Transmembrane helix</keyword>
<evidence type="ECO:0000256" key="5">
    <source>
        <dbReference type="SAM" id="Phobius"/>
    </source>
</evidence>
<feature type="transmembrane region" description="Helical" evidence="5">
    <location>
        <begin position="140"/>
        <end position="164"/>
    </location>
</feature>
<evidence type="ECO:0000256" key="1">
    <source>
        <dbReference type="ARBA" id="ARBA00004141"/>
    </source>
</evidence>
<feature type="transmembrane region" description="Helical" evidence="5">
    <location>
        <begin position="176"/>
        <end position="201"/>
    </location>
</feature>
<evidence type="ECO:0000256" key="3">
    <source>
        <dbReference type="ARBA" id="ARBA00022989"/>
    </source>
</evidence>
<comment type="subcellular location">
    <subcellularLocation>
        <location evidence="1">Membrane</location>
        <topology evidence="1">Multi-pass membrane protein</topology>
    </subcellularLocation>
</comment>
<protein>
    <submittedName>
        <fullName evidence="6">CvpA family protein</fullName>
    </submittedName>
</protein>
<reference evidence="6 7" key="1">
    <citation type="journal article" date="2021" name="Sci. Rep.">
        <title>The distribution of antibiotic resistance genes in chicken gut microbiota commensals.</title>
        <authorList>
            <person name="Juricova H."/>
            <person name="Matiasovicova J."/>
            <person name="Kubasova T."/>
            <person name="Cejkova D."/>
            <person name="Rychlik I."/>
        </authorList>
    </citation>
    <scope>NUCLEOTIDE SEQUENCE [LARGE SCALE GENOMIC DNA]</scope>
    <source>
        <strain evidence="6 7">An564</strain>
    </source>
</reference>
<dbReference type="EMBL" id="JACSNR010000005">
    <property type="protein sequence ID" value="MBM6923332.1"/>
    <property type="molecule type" value="Genomic_DNA"/>
</dbReference>
<proteinExistence type="predicted"/>
<keyword evidence="4 5" id="KW-0472">Membrane</keyword>
<dbReference type="Pfam" id="PF02674">
    <property type="entry name" value="Colicin_V"/>
    <property type="match status" value="1"/>
</dbReference>
<dbReference type="InterPro" id="IPR003825">
    <property type="entry name" value="Colicin-V_CvpA"/>
</dbReference>
<evidence type="ECO:0000313" key="6">
    <source>
        <dbReference type="EMBL" id="MBM6923332.1"/>
    </source>
</evidence>
<accession>A0ABS2GLH8</accession>
<organism evidence="6 7">
    <name type="scientific">Hydrogenoanaerobacterium saccharovorans</name>
    <dbReference type="NCBI Taxonomy" id="474960"/>
    <lineage>
        <taxon>Bacteria</taxon>
        <taxon>Bacillati</taxon>
        <taxon>Bacillota</taxon>
        <taxon>Clostridia</taxon>
        <taxon>Eubacteriales</taxon>
        <taxon>Oscillospiraceae</taxon>
        <taxon>Hydrogenoanaerobacterium</taxon>
    </lineage>
</organism>
<evidence type="ECO:0000256" key="4">
    <source>
        <dbReference type="ARBA" id="ARBA00023136"/>
    </source>
</evidence>
<gene>
    <name evidence="6" type="ORF">H9X81_06475</name>
</gene>
<keyword evidence="7" id="KW-1185">Reference proteome</keyword>
<feature type="transmembrane region" description="Helical" evidence="5">
    <location>
        <begin position="6"/>
        <end position="24"/>
    </location>
</feature>